<evidence type="ECO:0000256" key="5">
    <source>
        <dbReference type="SAM" id="MobiDB-lite"/>
    </source>
</evidence>
<evidence type="ECO:0000313" key="8">
    <source>
        <dbReference type="Proteomes" id="UP001338125"/>
    </source>
</evidence>
<keyword evidence="3" id="KW-0788">Thiol protease</keyword>
<keyword evidence="3" id="KW-0378">Hydrolase</keyword>
<dbReference type="InterPro" id="IPR011600">
    <property type="entry name" value="Pept_C14_caspase"/>
</dbReference>
<dbReference type="SUPFAM" id="SSF52129">
    <property type="entry name" value="Caspase-like"/>
    <property type="match status" value="1"/>
</dbReference>
<comment type="caution">
    <text evidence="7">The sequence shown here is derived from an EMBL/GenBank/DDBJ whole genome shotgun (WGS) entry which is preliminary data.</text>
</comment>
<evidence type="ECO:0000313" key="7">
    <source>
        <dbReference type="EMBL" id="KAK5995756.1"/>
    </source>
</evidence>
<proteinExistence type="inferred from homology"/>
<dbReference type="EMBL" id="JAVFKD010000004">
    <property type="protein sequence ID" value="KAK5995756.1"/>
    <property type="molecule type" value="Genomic_DNA"/>
</dbReference>
<dbReference type="PANTHER" id="PTHR48104:SF30">
    <property type="entry name" value="METACASPASE-1"/>
    <property type="match status" value="1"/>
</dbReference>
<feature type="compositionally biased region" description="Pro residues" evidence="5">
    <location>
        <begin position="72"/>
        <end position="89"/>
    </location>
</feature>
<dbReference type="InterPro" id="IPR050452">
    <property type="entry name" value="Metacaspase"/>
</dbReference>
<dbReference type="Gene3D" id="3.40.50.12660">
    <property type="match status" value="1"/>
</dbReference>
<evidence type="ECO:0000256" key="3">
    <source>
        <dbReference type="ARBA" id="ARBA00022807"/>
    </source>
</evidence>
<feature type="domain" description="Peptidase C14 caspase" evidence="6">
    <location>
        <begin position="152"/>
        <end position="437"/>
    </location>
</feature>
<evidence type="ECO:0000256" key="4">
    <source>
        <dbReference type="ARBA" id="ARBA00023145"/>
    </source>
</evidence>
<protein>
    <submittedName>
        <fullName evidence="7">Metacaspase-1B</fullName>
    </submittedName>
</protein>
<feature type="compositionally biased region" description="Low complexity" evidence="5">
    <location>
        <begin position="35"/>
        <end position="71"/>
    </location>
</feature>
<keyword evidence="4" id="KW-0865">Zymogen</keyword>
<reference evidence="7 8" key="1">
    <citation type="submission" date="2024-01" db="EMBL/GenBank/DDBJ databases">
        <title>Complete genome of Cladobotryum mycophilum ATHUM6906.</title>
        <authorList>
            <person name="Christinaki A.C."/>
            <person name="Myridakis A.I."/>
            <person name="Kouvelis V.N."/>
        </authorList>
    </citation>
    <scope>NUCLEOTIDE SEQUENCE [LARGE SCALE GENOMIC DNA]</scope>
    <source>
        <strain evidence="7 8">ATHUM6906</strain>
    </source>
</reference>
<keyword evidence="8" id="KW-1185">Reference proteome</keyword>
<dbReference type="InterPro" id="IPR029030">
    <property type="entry name" value="Caspase-like_dom_sf"/>
</dbReference>
<dbReference type="Pfam" id="PF00656">
    <property type="entry name" value="Peptidase_C14"/>
    <property type="match status" value="1"/>
</dbReference>
<accession>A0ABR0SUB2</accession>
<evidence type="ECO:0000259" key="6">
    <source>
        <dbReference type="Pfam" id="PF00656"/>
    </source>
</evidence>
<sequence>MSGYPSYGSGGYAAPPQQQYQQGAYYPPQQPTYNSGYPPQGHHPSPQPGYGYHQPPAPQQQQQQYQYQQHPQHPPAQPYGQYHPPPPQPNYNSRPVAELPEGMPAPGPPPNNYTQARPIASGGPQAPPTAPQSFGTGAPQGYAFRYSNCTGRRKALLIGINYFGQRGQLRGCINDVRNMTAYLVEQFGYKREDMVILTDDQQNPMSQPTKQNILRAMHWLVKDARPNDSLFFHYSGHGGQTKDLDGDEPDGYDEVIYPVDFRQTGHITDDEMHRIMVRPLQAGVRLTAIFDSCHSGTALDLPYIYSTQGILKAPNLAKEAGQGLLGVISSYSQGDLGGVANNIIGFFKKATTGEEAHNRALATKTSPADVVMWSGSKDDQTSADATIASQATGAMSWAFVTALKKNPQQSYVQLLNSIRDELATKYTQKPQLSCSHPLNTNLLFVM</sequence>
<dbReference type="Proteomes" id="UP001338125">
    <property type="component" value="Unassembled WGS sequence"/>
</dbReference>
<dbReference type="PANTHER" id="PTHR48104">
    <property type="entry name" value="METACASPASE-4"/>
    <property type="match status" value="1"/>
</dbReference>
<comment type="similarity">
    <text evidence="1">Belongs to the peptidase C14B family.</text>
</comment>
<keyword evidence="2" id="KW-0053">Apoptosis</keyword>
<feature type="region of interest" description="Disordered" evidence="5">
    <location>
        <begin position="1"/>
        <end position="136"/>
    </location>
</feature>
<name>A0ABR0SUB2_9HYPO</name>
<evidence type="ECO:0000256" key="2">
    <source>
        <dbReference type="ARBA" id="ARBA00022703"/>
    </source>
</evidence>
<organism evidence="7 8">
    <name type="scientific">Cladobotryum mycophilum</name>
    <dbReference type="NCBI Taxonomy" id="491253"/>
    <lineage>
        <taxon>Eukaryota</taxon>
        <taxon>Fungi</taxon>
        <taxon>Dikarya</taxon>
        <taxon>Ascomycota</taxon>
        <taxon>Pezizomycotina</taxon>
        <taxon>Sordariomycetes</taxon>
        <taxon>Hypocreomycetidae</taxon>
        <taxon>Hypocreales</taxon>
        <taxon>Hypocreaceae</taxon>
        <taxon>Cladobotryum</taxon>
    </lineage>
</organism>
<gene>
    <name evidence="7" type="ORF">PT974_04174</name>
</gene>
<evidence type="ECO:0000256" key="1">
    <source>
        <dbReference type="ARBA" id="ARBA00009005"/>
    </source>
</evidence>
<keyword evidence="3" id="KW-0645">Protease</keyword>
<feature type="compositionally biased region" description="Low complexity" evidence="5">
    <location>
        <begin position="1"/>
        <end position="27"/>
    </location>
</feature>